<proteinExistence type="predicted"/>
<organism evidence="1 2">
    <name type="scientific">Tanacetum coccineum</name>
    <dbReference type="NCBI Taxonomy" id="301880"/>
    <lineage>
        <taxon>Eukaryota</taxon>
        <taxon>Viridiplantae</taxon>
        <taxon>Streptophyta</taxon>
        <taxon>Embryophyta</taxon>
        <taxon>Tracheophyta</taxon>
        <taxon>Spermatophyta</taxon>
        <taxon>Magnoliopsida</taxon>
        <taxon>eudicotyledons</taxon>
        <taxon>Gunneridae</taxon>
        <taxon>Pentapetalae</taxon>
        <taxon>asterids</taxon>
        <taxon>campanulids</taxon>
        <taxon>Asterales</taxon>
        <taxon>Asteraceae</taxon>
        <taxon>Asteroideae</taxon>
        <taxon>Anthemideae</taxon>
        <taxon>Anthemidinae</taxon>
        <taxon>Tanacetum</taxon>
    </lineage>
</organism>
<evidence type="ECO:0000313" key="1">
    <source>
        <dbReference type="EMBL" id="GJT98938.1"/>
    </source>
</evidence>
<dbReference type="Proteomes" id="UP001151760">
    <property type="component" value="Unassembled WGS sequence"/>
</dbReference>
<gene>
    <name evidence="1" type="ORF">Tco_1094456</name>
</gene>
<feature type="non-terminal residue" evidence="1">
    <location>
        <position position="1"/>
    </location>
</feature>
<protein>
    <submittedName>
        <fullName evidence="1">Uncharacterized protein</fullName>
    </submittedName>
</protein>
<sequence>TVGTHDDEAESSRPKRSRQYEIVEEAMLPRVHHEFLTWGTCPSLNLLEFARRLGLYHSEEVNEEAFDVYFQGSLRSDDKFNVRDYWLSISRDEELHLSRSDLA</sequence>
<evidence type="ECO:0000313" key="2">
    <source>
        <dbReference type="Proteomes" id="UP001151760"/>
    </source>
</evidence>
<dbReference type="EMBL" id="BQNB010020722">
    <property type="protein sequence ID" value="GJT98938.1"/>
    <property type="molecule type" value="Genomic_DNA"/>
</dbReference>
<keyword evidence="2" id="KW-1185">Reference proteome</keyword>
<accession>A0ABQ5IFR4</accession>
<reference evidence="1" key="1">
    <citation type="journal article" date="2022" name="Int. J. Mol. Sci.">
        <title>Draft Genome of Tanacetum Coccineum: Genomic Comparison of Closely Related Tanacetum-Family Plants.</title>
        <authorList>
            <person name="Yamashiro T."/>
            <person name="Shiraishi A."/>
            <person name="Nakayama K."/>
            <person name="Satake H."/>
        </authorList>
    </citation>
    <scope>NUCLEOTIDE SEQUENCE</scope>
</reference>
<reference evidence="1" key="2">
    <citation type="submission" date="2022-01" db="EMBL/GenBank/DDBJ databases">
        <authorList>
            <person name="Yamashiro T."/>
            <person name="Shiraishi A."/>
            <person name="Satake H."/>
            <person name="Nakayama K."/>
        </authorList>
    </citation>
    <scope>NUCLEOTIDE SEQUENCE</scope>
</reference>
<comment type="caution">
    <text evidence="1">The sequence shown here is derived from an EMBL/GenBank/DDBJ whole genome shotgun (WGS) entry which is preliminary data.</text>
</comment>
<name>A0ABQ5IFR4_9ASTR</name>